<keyword evidence="1" id="KW-0812">Transmembrane</keyword>
<protein>
    <recommendedName>
        <fullName evidence="3">GPI-anchored protein LLG1-like domain-containing protein</fullName>
    </recommendedName>
</protein>
<dbReference type="Proteomes" id="UP001279734">
    <property type="component" value="Unassembled WGS sequence"/>
</dbReference>
<feature type="domain" description="GPI-anchored protein LLG1-like" evidence="3">
    <location>
        <begin position="48"/>
        <end position="125"/>
    </location>
</feature>
<gene>
    <name evidence="4" type="ORF">Nepgr_028841</name>
</gene>
<accession>A0AAD3Y2R9</accession>
<evidence type="ECO:0000259" key="3">
    <source>
        <dbReference type="Pfam" id="PF26578"/>
    </source>
</evidence>
<organism evidence="4 5">
    <name type="scientific">Nepenthes gracilis</name>
    <name type="common">Slender pitcher plant</name>
    <dbReference type="NCBI Taxonomy" id="150966"/>
    <lineage>
        <taxon>Eukaryota</taxon>
        <taxon>Viridiplantae</taxon>
        <taxon>Streptophyta</taxon>
        <taxon>Embryophyta</taxon>
        <taxon>Tracheophyta</taxon>
        <taxon>Spermatophyta</taxon>
        <taxon>Magnoliopsida</taxon>
        <taxon>eudicotyledons</taxon>
        <taxon>Gunneridae</taxon>
        <taxon>Pentapetalae</taxon>
        <taxon>Caryophyllales</taxon>
        <taxon>Nepenthaceae</taxon>
        <taxon>Nepenthes</taxon>
    </lineage>
</organism>
<proteinExistence type="predicted"/>
<keyword evidence="1" id="KW-0472">Membrane</keyword>
<reference evidence="4" key="1">
    <citation type="submission" date="2023-05" db="EMBL/GenBank/DDBJ databases">
        <title>Nepenthes gracilis genome sequencing.</title>
        <authorList>
            <person name="Fukushima K."/>
        </authorList>
    </citation>
    <scope>NUCLEOTIDE SEQUENCE</scope>
    <source>
        <strain evidence="4">SING2019-196</strain>
    </source>
</reference>
<keyword evidence="1" id="KW-1133">Transmembrane helix</keyword>
<evidence type="ECO:0000313" key="4">
    <source>
        <dbReference type="EMBL" id="GMH26998.1"/>
    </source>
</evidence>
<dbReference type="EMBL" id="BSYO01000032">
    <property type="protein sequence ID" value="GMH26998.1"/>
    <property type="molecule type" value="Genomic_DNA"/>
</dbReference>
<sequence length="168" mass="17945">MAMNRSIGVIVFFFLGSLGSCTYISESTFEAYGSTGRTLLQTVKSCSVDFENQNYTILTSQCKGPKYSVELCCKAFKEFACPFADQLNDLTTDCATTMFSYINLHGKYPAGLFANECKEGKNGLDCSTNGTTPGAPAPSKSSNAQKASILPAMAVLSSCVVGLLVFLL</sequence>
<dbReference type="AlphaFoldDB" id="A0AAD3Y2R9"/>
<feature type="chain" id="PRO_5042072355" description="GPI-anchored protein LLG1-like domain-containing protein" evidence="2">
    <location>
        <begin position="22"/>
        <end position="168"/>
    </location>
</feature>
<dbReference type="PANTHER" id="PTHR31533:SF35">
    <property type="entry name" value="GPI-ANCHORED PROTEIN LLG2-RELATED"/>
    <property type="match status" value="1"/>
</dbReference>
<feature type="signal peptide" evidence="2">
    <location>
        <begin position="1"/>
        <end position="21"/>
    </location>
</feature>
<keyword evidence="5" id="KW-1185">Reference proteome</keyword>
<name>A0AAD3Y2R9_NEPGR</name>
<keyword evidence="2" id="KW-0732">Signal</keyword>
<dbReference type="InterPro" id="IPR058888">
    <property type="entry name" value="LLG1-like"/>
</dbReference>
<dbReference type="PANTHER" id="PTHR31533">
    <property type="entry name" value="GPI-ANCHORED PROTEIN LLG1-RELATED-RELATED"/>
    <property type="match status" value="1"/>
</dbReference>
<feature type="transmembrane region" description="Helical" evidence="1">
    <location>
        <begin position="149"/>
        <end position="167"/>
    </location>
</feature>
<dbReference type="PROSITE" id="PS51257">
    <property type="entry name" value="PROKAR_LIPOPROTEIN"/>
    <property type="match status" value="1"/>
</dbReference>
<dbReference type="Pfam" id="PF26578">
    <property type="entry name" value="LLG1"/>
    <property type="match status" value="1"/>
</dbReference>
<evidence type="ECO:0000256" key="2">
    <source>
        <dbReference type="SAM" id="SignalP"/>
    </source>
</evidence>
<dbReference type="InterPro" id="IPR039307">
    <property type="entry name" value="LORELEI-like"/>
</dbReference>
<comment type="caution">
    <text evidence="4">The sequence shown here is derived from an EMBL/GenBank/DDBJ whole genome shotgun (WGS) entry which is preliminary data.</text>
</comment>
<evidence type="ECO:0000256" key="1">
    <source>
        <dbReference type="SAM" id="Phobius"/>
    </source>
</evidence>
<evidence type="ECO:0000313" key="5">
    <source>
        <dbReference type="Proteomes" id="UP001279734"/>
    </source>
</evidence>